<dbReference type="Proteomes" id="UP001054902">
    <property type="component" value="Unassembled WGS sequence"/>
</dbReference>
<gene>
    <name evidence="2" type="ORF">CTEN210_07801</name>
</gene>
<reference evidence="2 3" key="1">
    <citation type="journal article" date="2021" name="Sci. Rep.">
        <title>The genome of the diatom Chaetoceros tenuissimus carries an ancient integrated fragment of an extant virus.</title>
        <authorList>
            <person name="Hongo Y."/>
            <person name="Kimura K."/>
            <person name="Takaki Y."/>
            <person name="Yoshida Y."/>
            <person name="Baba S."/>
            <person name="Kobayashi G."/>
            <person name="Nagasaki K."/>
            <person name="Hano T."/>
            <person name="Tomaru Y."/>
        </authorList>
    </citation>
    <scope>NUCLEOTIDE SEQUENCE [LARGE SCALE GENOMIC DNA]</scope>
    <source>
        <strain evidence="2 3">NIES-3715</strain>
    </source>
</reference>
<proteinExistence type="predicted"/>
<feature type="compositionally biased region" description="Basic and acidic residues" evidence="1">
    <location>
        <begin position="228"/>
        <end position="239"/>
    </location>
</feature>
<organism evidence="2 3">
    <name type="scientific">Chaetoceros tenuissimus</name>
    <dbReference type="NCBI Taxonomy" id="426638"/>
    <lineage>
        <taxon>Eukaryota</taxon>
        <taxon>Sar</taxon>
        <taxon>Stramenopiles</taxon>
        <taxon>Ochrophyta</taxon>
        <taxon>Bacillariophyta</taxon>
        <taxon>Coscinodiscophyceae</taxon>
        <taxon>Chaetocerotophycidae</taxon>
        <taxon>Chaetocerotales</taxon>
        <taxon>Chaetocerotaceae</taxon>
        <taxon>Chaetoceros</taxon>
    </lineage>
</organism>
<keyword evidence="3" id="KW-1185">Reference proteome</keyword>
<feature type="region of interest" description="Disordered" evidence="1">
    <location>
        <begin position="1"/>
        <end position="26"/>
    </location>
</feature>
<evidence type="ECO:0000256" key="1">
    <source>
        <dbReference type="SAM" id="MobiDB-lite"/>
    </source>
</evidence>
<sequence length="239" mass="27635">MKMEMDHIDESSSDSDSSMTEEQQEIEDVRTNLNEYNFNEEILTAKKNTAEELCQIGKKALTIFEKYTKDNSKKFREDPSSALDEISNVTDSMRASWKNYSTTKSKIEEQKAQHDAVQDEKFREVYMNLVTEAFGDELDDLRSGKVRVEQVSKKKKSKNLGVESDVLMQDNIIMPTDDSADVVDMQILANMLESGMNSWTREERDLLILDNEQLSSKDQGKKNINKLTPHERRRRELFG</sequence>
<feature type="region of interest" description="Disordered" evidence="1">
    <location>
        <begin position="218"/>
        <end position="239"/>
    </location>
</feature>
<protein>
    <submittedName>
        <fullName evidence="2">Uncharacterized protein</fullName>
    </submittedName>
</protein>
<dbReference type="EMBL" id="BLLK01000045">
    <property type="protein sequence ID" value="GFH51325.1"/>
    <property type="molecule type" value="Genomic_DNA"/>
</dbReference>
<accession>A0AAD3CUJ8</accession>
<name>A0AAD3CUJ8_9STRA</name>
<comment type="caution">
    <text evidence="2">The sequence shown here is derived from an EMBL/GenBank/DDBJ whole genome shotgun (WGS) entry which is preliminary data.</text>
</comment>
<dbReference type="AlphaFoldDB" id="A0AAD3CUJ8"/>
<evidence type="ECO:0000313" key="3">
    <source>
        <dbReference type="Proteomes" id="UP001054902"/>
    </source>
</evidence>
<feature type="compositionally biased region" description="Basic and acidic residues" evidence="1">
    <location>
        <begin position="1"/>
        <end position="10"/>
    </location>
</feature>
<evidence type="ECO:0000313" key="2">
    <source>
        <dbReference type="EMBL" id="GFH51325.1"/>
    </source>
</evidence>